<name>A0A1Y1ZX60_9PLEO</name>
<protein>
    <submittedName>
        <fullName evidence="2">Aegerolysin type hemolysin</fullName>
    </submittedName>
</protein>
<organism evidence="2 3">
    <name type="scientific">Clohesyomyces aquaticus</name>
    <dbReference type="NCBI Taxonomy" id="1231657"/>
    <lineage>
        <taxon>Eukaryota</taxon>
        <taxon>Fungi</taxon>
        <taxon>Dikarya</taxon>
        <taxon>Ascomycota</taxon>
        <taxon>Pezizomycotina</taxon>
        <taxon>Dothideomycetes</taxon>
        <taxon>Pleosporomycetidae</taxon>
        <taxon>Pleosporales</taxon>
        <taxon>Lindgomycetaceae</taxon>
        <taxon>Clohesyomyces</taxon>
    </lineage>
</organism>
<evidence type="ECO:0000313" key="3">
    <source>
        <dbReference type="Proteomes" id="UP000193144"/>
    </source>
</evidence>
<comment type="caution">
    <text evidence="2">The sequence shown here is derived from an EMBL/GenBank/DDBJ whole genome shotgun (WGS) entry which is preliminary data.</text>
</comment>
<dbReference type="InterPro" id="IPR009413">
    <property type="entry name" value="Aegerolysin-typ"/>
</dbReference>
<dbReference type="EMBL" id="MCFA01000031">
    <property type="protein sequence ID" value="ORY14657.1"/>
    <property type="molecule type" value="Genomic_DNA"/>
</dbReference>
<sequence length="143" mass="15905">MAWAQWVRIYVENKTTNKSLHFKWPDSTKNWGWTFRPEDQNRGAISIPEIEQHEIKAQDTCGFGQSGTAGKTEGCSGTIEIRTMEPSNGEDTKICQIYYSCPAVGDSNSFDLTDVASGWRIDVLGQNIIGGALGSVFLEIRKL</sequence>
<evidence type="ECO:0000313" key="2">
    <source>
        <dbReference type="EMBL" id="ORY14657.1"/>
    </source>
</evidence>
<comment type="similarity">
    <text evidence="1">Belongs to the aegerolysin family.</text>
</comment>
<proteinExistence type="inferred from homology"/>
<reference evidence="2 3" key="1">
    <citation type="submission" date="2016-07" db="EMBL/GenBank/DDBJ databases">
        <title>Pervasive Adenine N6-methylation of Active Genes in Fungi.</title>
        <authorList>
            <consortium name="DOE Joint Genome Institute"/>
            <person name="Mondo S.J."/>
            <person name="Dannebaum R.O."/>
            <person name="Kuo R.C."/>
            <person name="Labutti K."/>
            <person name="Haridas S."/>
            <person name="Kuo A."/>
            <person name="Salamov A."/>
            <person name="Ahrendt S.R."/>
            <person name="Lipzen A."/>
            <person name="Sullivan W."/>
            <person name="Andreopoulos W.B."/>
            <person name="Clum A."/>
            <person name="Lindquist E."/>
            <person name="Daum C."/>
            <person name="Ramamoorthy G.K."/>
            <person name="Gryganskyi A."/>
            <person name="Culley D."/>
            <person name="Magnuson J.K."/>
            <person name="James T.Y."/>
            <person name="O'Malley M.A."/>
            <person name="Stajich J.E."/>
            <person name="Spatafora J.W."/>
            <person name="Visel A."/>
            <person name="Grigoriev I.V."/>
        </authorList>
    </citation>
    <scope>NUCLEOTIDE SEQUENCE [LARGE SCALE GENOMIC DNA]</scope>
    <source>
        <strain evidence="2 3">CBS 115471</strain>
    </source>
</reference>
<dbReference type="GO" id="GO:0019836">
    <property type="term" value="P:symbiont-mediated hemolysis of host erythrocyte"/>
    <property type="evidence" value="ECO:0007669"/>
    <property type="project" value="InterPro"/>
</dbReference>
<gene>
    <name evidence="2" type="ORF">BCR34DRAFT_598998</name>
</gene>
<dbReference type="STRING" id="1231657.A0A1Y1ZX60"/>
<keyword evidence="3" id="KW-1185">Reference proteome</keyword>
<accession>A0A1Y1ZX60</accession>
<dbReference type="Proteomes" id="UP000193144">
    <property type="component" value="Unassembled WGS sequence"/>
</dbReference>
<dbReference type="Gene3D" id="2.60.270.50">
    <property type="match status" value="1"/>
</dbReference>
<dbReference type="Pfam" id="PF06355">
    <property type="entry name" value="Aegerolysin"/>
    <property type="match status" value="1"/>
</dbReference>
<evidence type="ECO:0000256" key="1">
    <source>
        <dbReference type="ARBA" id="ARBA00010795"/>
    </source>
</evidence>
<dbReference type="AlphaFoldDB" id="A0A1Y1ZX60"/>